<evidence type="ECO:0000256" key="1">
    <source>
        <dbReference type="SAM" id="SignalP"/>
    </source>
</evidence>
<gene>
    <name evidence="2" type="ORF">HLI28_07440</name>
</gene>
<dbReference type="Proteomes" id="UP000557204">
    <property type="component" value="Unassembled WGS sequence"/>
</dbReference>
<protein>
    <recommendedName>
        <fullName evidence="4">Lipoprotein</fullName>
    </recommendedName>
</protein>
<sequence>MKAPATRSISAPVMGAVALVTAVVTASCASDEPAAVAFPGVEPFGATLPGVPADGALSFGSVPVCTPTGEPLDIAAVEPEGDVVVTSFAARPLDGAMLGAEDVPLDHAGFDTARRTVTASCAEGEADELGLELSRPAASGTVGAESFQVTTRSGGTTLPFAVTLCDPADTDTPGCDPDAE</sequence>
<evidence type="ECO:0000313" key="3">
    <source>
        <dbReference type="Proteomes" id="UP000557204"/>
    </source>
</evidence>
<dbReference type="PROSITE" id="PS51257">
    <property type="entry name" value="PROKAR_LIPOPROTEIN"/>
    <property type="match status" value="1"/>
</dbReference>
<dbReference type="EMBL" id="JABFAJ010000013">
    <property type="protein sequence ID" value="NNU27376.1"/>
    <property type="molecule type" value="Genomic_DNA"/>
</dbReference>
<comment type="caution">
    <text evidence="2">The sequence shown here is derived from an EMBL/GenBank/DDBJ whole genome shotgun (WGS) entry which is preliminary data.</text>
</comment>
<keyword evidence="1" id="KW-0732">Signal</keyword>
<evidence type="ECO:0000313" key="2">
    <source>
        <dbReference type="EMBL" id="NNU27376.1"/>
    </source>
</evidence>
<feature type="chain" id="PRO_5032371098" description="Lipoprotein" evidence="1">
    <location>
        <begin position="30"/>
        <end position="180"/>
    </location>
</feature>
<reference evidence="2 3" key="1">
    <citation type="submission" date="2020-05" db="EMBL/GenBank/DDBJ databases">
        <title>Genome sequence of Isoptericola sp. JC619 isolated from Chilika lagoon, India.</title>
        <authorList>
            <person name="Kumar D."/>
            <person name="Appam K."/>
            <person name="Gandham S."/>
            <person name="Uppada J."/>
            <person name="Sasikala C."/>
            <person name="Venkata Ramana C."/>
        </authorList>
    </citation>
    <scope>NUCLEOTIDE SEQUENCE [LARGE SCALE GENOMIC DNA]</scope>
    <source>
        <strain evidence="2 3">JC619</strain>
    </source>
</reference>
<dbReference type="AlphaFoldDB" id="A0A849JVL0"/>
<accession>A0A849JVL0</accession>
<evidence type="ECO:0008006" key="4">
    <source>
        <dbReference type="Google" id="ProtNLM"/>
    </source>
</evidence>
<proteinExistence type="predicted"/>
<organism evidence="2 3">
    <name type="scientific">Isoptericola sediminis</name>
    <dbReference type="NCBI Taxonomy" id="2733572"/>
    <lineage>
        <taxon>Bacteria</taxon>
        <taxon>Bacillati</taxon>
        <taxon>Actinomycetota</taxon>
        <taxon>Actinomycetes</taxon>
        <taxon>Micrococcales</taxon>
        <taxon>Promicromonosporaceae</taxon>
        <taxon>Isoptericola</taxon>
    </lineage>
</organism>
<keyword evidence="3" id="KW-1185">Reference proteome</keyword>
<dbReference type="RefSeq" id="WP_171246888.1">
    <property type="nucleotide sequence ID" value="NZ_JABFAJ010000013.1"/>
</dbReference>
<name>A0A849JVL0_9MICO</name>
<feature type="signal peptide" evidence="1">
    <location>
        <begin position="1"/>
        <end position="29"/>
    </location>
</feature>